<feature type="domain" description="Radical SAM core" evidence="9">
    <location>
        <begin position="149"/>
        <end position="382"/>
    </location>
</feature>
<protein>
    <submittedName>
        <fullName evidence="10">MiaB/RimO family radical SAM methylthiotransferase</fullName>
        <ecNumber evidence="10">2.8.4.-</ecNumber>
    </submittedName>
</protein>
<dbReference type="InterPro" id="IPR006638">
    <property type="entry name" value="Elp3/MiaA/NifB-like_rSAM"/>
</dbReference>
<evidence type="ECO:0000256" key="2">
    <source>
        <dbReference type="ARBA" id="ARBA00022485"/>
    </source>
</evidence>
<dbReference type="PANTHER" id="PTHR11918:SF45">
    <property type="entry name" value="THREONYLCARBAMOYLADENOSINE TRNA METHYLTHIOTRANSFERASE"/>
    <property type="match status" value="1"/>
</dbReference>
<dbReference type="InterPro" id="IPR013848">
    <property type="entry name" value="Methylthiotransferase_N"/>
</dbReference>
<keyword evidence="7" id="KW-0411">Iron-sulfur</keyword>
<feature type="domain" description="MTTase N-terminal" evidence="8">
    <location>
        <begin position="39"/>
        <end position="141"/>
    </location>
</feature>
<dbReference type="PANTHER" id="PTHR11918">
    <property type="entry name" value="RADICAL SAM PROTEINS"/>
    <property type="match status" value="1"/>
</dbReference>
<reference evidence="10 11" key="1">
    <citation type="submission" date="2020-08" db="EMBL/GenBank/DDBJ databases">
        <authorList>
            <person name="Liu G."/>
            <person name="Sun C."/>
        </authorList>
    </citation>
    <scope>NUCLEOTIDE SEQUENCE [LARGE SCALE GENOMIC DNA]</scope>
    <source>
        <strain evidence="10 11">OT19</strain>
    </source>
</reference>
<dbReference type="EC" id="2.8.4.-" evidence="10"/>
<dbReference type="SFLD" id="SFLDG01082">
    <property type="entry name" value="B12-binding_domain_containing"/>
    <property type="match status" value="1"/>
</dbReference>
<dbReference type="PROSITE" id="PS01278">
    <property type="entry name" value="MTTASE_RADICAL"/>
    <property type="match status" value="1"/>
</dbReference>
<dbReference type="InterPro" id="IPR020612">
    <property type="entry name" value="Methylthiotransferase_CS"/>
</dbReference>
<dbReference type="InterPro" id="IPR007197">
    <property type="entry name" value="rSAM"/>
</dbReference>
<keyword evidence="2" id="KW-0004">4Fe-4S</keyword>
<proteinExistence type="predicted"/>
<evidence type="ECO:0000313" key="11">
    <source>
        <dbReference type="Proteomes" id="UP000515297"/>
    </source>
</evidence>
<dbReference type="PROSITE" id="PS51449">
    <property type="entry name" value="MTTASE_N"/>
    <property type="match status" value="1"/>
</dbReference>
<evidence type="ECO:0000259" key="8">
    <source>
        <dbReference type="PROSITE" id="PS51449"/>
    </source>
</evidence>
<dbReference type="Gene3D" id="3.80.30.20">
    <property type="entry name" value="tm_1862 like domain"/>
    <property type="match status" value="1"/>
</dbReference>
<dbReference type="InterPro" id="IPR058240">
    <property type="entry name" value="rSAM_sf"/>
</dbReference>
<keyword evidence="6" id="KW-0408">Iron</keyword>
<dbReference type="InterPro" id="IPR038135">
    <property type="entry name" value="Methylthiotransferase_N_sf"/>
</dbReference>
<dbReference type="AlphaFoldDB" id="A0A7G6VQA0"/>
<accession>A0A7G6VQA0</accession>
<dbReference type="Proteomes" id="UP000515297">
    <property type="component" value="Chromosome"/>
</dbReference>
<dbReference type="Gene3D" id="3.40.50.12160">
    <property type="entry name" value="Methylthiotransferase, N-terminal domain"/>
    <property type="match status" value="1"/>
</dbReference>
<dbReference type="GO" id="GO:0035598">
    <property type="term" value="F:tRNA (N(6)-L-threonylcarbamoyladenosine(37)-C(2))-methylthiotransferase activity"/>
    <property type="evidence" value="ECO:0007669"/>
    <property type="project" value="TreeGrafter"/>
</dbReference>
<evidence type="ECO:0000259" key="9">
    <source>
        <dbReference type="PROSITE" id="PS51918"/>
    </source>
</evidence>
<evidence type="ECO:0000256" key="3">
    <source>
        <dbReference type="ARBA" id="ARBA00022679"/>
    </source>
</evidence>
<dbReference type="InterPro" id="IPR005839">
    <property type="entry name" value="Methylthiotransferase"/>
</dbReference>
<sequence length="436" mass="47098">MGRRHAGTQGPHHHDRPRDHRLYRQLRLGSLRLSAPATFKSEVVTLGCRLNMAESERIRAMLAASAQPTVVVNSCAVTQEAVRQTRRAIRRLRRSHPDARLLVTGCAADIEREQLSAMAEVDGLVANAAKLEPRAWLGDAALPAAAPAPRGRTRAFVPVQNGCDHSCTFCVIPQGRGASRSLPVEDVVRIAADHLANGAPEIVLTGVDVTSWGHDLPGSPALGTLVRAILDACPSLARLRLSSIDGAEIDPLLEDMAAHEPRLMPHLHLSLQSGDDMILKRMKRRHSRADAIRLVERLKARRPDIAVGADLIAGFPTETDDMHANNLFIVSACDIVHGHIFPFSPRPGTPAARMPQVDPVRVKARAAELREAVAVQRSQWLGALVGTTQTVLAERDGTGHAENFAPVRLPAGMAQGETARLRMSGRQDGLLIGEAA</sequence>
<evidence type="ECO:0000256" key="4">
    <source>
        <dbReference type="ARBA" id="ARBA00022691"/>
    </source>
</evidence>
<gene>
    <name evidence="10" type="ORF">H4O24_07680</name>
</gene>
<dbReference type="GO" id="GO:0046872">
    <property type="term" value="F:metal ion binding"/>
    <property type="evidence" value="ECO:0007669"/>
    <property type="project" value="UniProtKB-KW"/>
</dbReference>
<evidence type="ECO:0000256" key="1">
    <source>
        <dbReference type="ARBA" id="ARBA00001966"/>
    </source>
</evidence>
<dbReference type="GO" id="GO:0051539">
    <property type="term" value="F:4 iron, 4 sulfur cluster binding"/>
    <property type="evidence" value="ECO:0007669"/>
    <property type="project" value="UniProtKB-KW"/>
</dbReference>
<dbReference type="Pfam" id="PF04055">
    <property type="entry name" value="Radical_SAM"/>
    <property type="match status" value="1"/>
</dbReference>
<dbReference type="PROSITE" id="PS51918">
    <property type="entry name" value="RADICAL_SAM"/>
    <property type="match status" value="1"/>
</dbReference>
<evidence type="ECO:0000256" key="6">
    <source>
        <dbReference type="ARBA" id="ARBA00023004"/>
    </source>
</evidence>
<evidence type="ECO:0000256" key="5">
    <source>
        <dbReference type="ARBA" id="ARBA00022723"/>
    </source>
</evidence>
<keyword evidence="5" id="KW-0479">Metal-binding</keyword>
<organism evidence="10 11">
    <name type="scientific">Croceicoccus marinus</name>
    <dbReference type="NCBI Taxonomy" id="450378"/>
    <lineage>
        <taxon>Bacteria</taxon>
        <taxon>Pseudomonadati</taxon>
        <taxon>Pseudomonadota</taxon>
        <taxon>Alphaproteobacteria</taxon>
        <taxon>Sphingomonadales</taxon>
        <taxon>Erythrobacteraceae</taxon>
        <taxon>Croceicoccus</taxon>
    </lineage>
</organism>
<comment type="cofactor">
    <cofactor evidence="1">
        <name>[4Fe-4S] cluster</name>
        <dbReference type="ChEBI" id="CHEBI:49883"/>
    </cofactor>
</comment>
<evidence type="ECO:0000313" key="10">
    <source>
        <dbReference type="EMBL" id="QNE03915.1"/>
    </source>
</evidence>
<dbReference type="SMART" id="SM00729">
    <property type="entry name" value="Elp3"/>
    <property type="match status" value="1"/>
</dbReference>
<name>A0A7G6VQA0_9SPHN</name>
<dbReference type="EMBL" id="CP060052">
    <property type="protein sequence ID" value="QNE03915.1"/>
    <property type="molecule type" value="Genomic_DNA"/>
</dbReference>
<keyword evidence="3 10" id="KW-0808">Transferase</keyword>
<dbReference type="InterPro" id="IPR023404">
    <property type="entry name" value="rSAM_horseshoe"/>
</dbReference>
<dbReference type="Pfam" id="PF00919">
    <property type="entry name" value="UPF0004"/>
    <property type="match status" value="1"/>
</dbReference>
<dbReference type="NCBIfam" id="TIGR00089">
    <property type="entry name" value="MiaB/RimO family radical SAM methylthiotransferase"/>
    <property type="match status" value="1"/>
</dbReference>
<evidence type="ECO:0000256" key="7">
    <source>
        <dbReference type="ARBA" id="ARBA00023014"/>
    </source>
</evidence>
<dbReference type="SFLD" id="SFLDS00029">
    <property type="entry name" value="Radical_SAM"/>
    <property type="match status" value="1"/>
</dbReference>
<dbReference type="SUPFAM" id="SSF102114">
    <property type="entry name" value="Radical SAM enzymes"/>
    <property type="match status" value="1"/>
</dbReference>
<keyword evidence="4" id="KW-0949">S-adenosyl-L-methionine</keyword>
<dbReference type="CDD" id="cd01335">
    <property type="entry name" value="Radical_SAM"/>
    <property type="match status" value="1"/>
</dbReference>